<evidence type="ECO:0000313" key="1">
    <source>
        <dbReference type="EMBL" id="PKZ64233.1"/>
    </source>
</evidence>
<sequence>MSDEKTSDTIGFGSLFERVTVMHATDRWAGVAGDVEAVLGSPKFSDGSAWAAWDALSVSDETDGPAWSLLARTPDLAATIEVARSLGWHVGERSVGGHETRVPLRSPNGLTVIAYTPTPAS</sequence>
<gene>
    <name evidence="1" type="ORF">CYJ73_17935</name>
</gene>
<proteinExistence type="predicted"/>
<name>A0A2I1R529_9ACTN</name>
<protein>
    <recommendedName>
        <fullName evidence="3">Glyoxalase</fullName>
    </recommendedName>
</protein>
<dbReference type="AlphaFoldDB" id="A0A2I1R529"/>
<dbReference type="EMBL" id="PKJC01000015">
    <property type="protein sequence ID" value="PKZ64233.1"/>
    <property type="molecule type" value="Genomic_DNA"/>
</dbReference>
<evidence type="ECO:0000313" key="2">
    <source>
        <dbReference type="Proteomes" id="UP000234662"/>
    </source>
</evidence>
<dbReference type="STRING" id="2055.BCM27_22090"/>
<dbReference type="Proteomes" id="UP000234662">
    <property type="component" value="Unassembled WGS sequence"/>
</dbReference>
<organism evidence="1 2">
    <name type="scientific">Gordonia terrae</name>
    <dbReference type="NCBI Taxonomy" id="2055"/>
    <lineage>
        <taxon>Bacteria</taxon>
        <taxon>Bacillati</taxon>
        <taxon>Actinomycetota</taxon>
        <taxon>Actinomycetes</taxon>
        <taxon>Mycobacteriales</taxon>
        <taxon>Gordoniaceae</taxon>
        <taxon>Gordonia</taxon>
    </lineage>
</organism>
<accession>A0A2I1R529</accession>
<dbReference type="RefSeq" id="WP_101821232.1">
    <property type="nucleotide sequence ID" value="NZ_PKJC01000015.1"/>
</dbReference>
<reference evidence="1 2" key="1">
    <citation type="submission" date="2017-12" db="EMBL/GenBank/DDBJ databases">
        <title>Phylogenetic diversity of female urinary microbiome.</title>
        <authorList>
            <person name="Thomas-White K."/>
            <person name="Wolfe A.J."/>
        </authorList>
    </citation>
    <scope>NUCLEOTIDE SEQUENCE [LARGE SCALE GENOMIC DNA]</scope>
    <source>
        <strain evidence="1 2">UMB0777</strain>
    </source>
</reference>
<comment type="caution">
    <text evidence="1">The sequence shown here is derived from an EMBL/GenBank/DDBJ whole genome shotgun (WGS) entry which is preliminary data.</text>
</comment>
<evidence type="ECO:0008006" key="3">
    <source>
        <dbReference type="Google" id="ProtNLM"/>
    </source>
</evidence>